<dbReference type="OMA" id="TNSIHNA"/>
<dbReference type="AlphaFoldDB" id="A0A2H4SG14"/>
<dbReference type="PROSITE" id="PS50102">
    <property type="entry name" value="RRM"/>
    <property type="match status" value="1"/>
</dbReference>
<dbReference type="InterPro" id="IPR000504">
    <property type="entry name" value="RRM_dom"/>
</dbReference>
<dbReference type="OrthoDB" id="2935572at2759"/>
<organism evidence="4 5">
    <name type="scientific">Cordyceps militaris</name>
    <name type="common">Caterpillar fungus</name>
    <name type="synonym">Clavaria militaris</name>
    <dbReference type="NCBI Taxonomy" id="73501"/>
    <lineage>
        <taxon>Eukaryota</taxon>
        <taxon>Fungi</taxon>
        <taxon>Dikarya</taxon>
        <taxon>Ascomycota</taxon>
        <taxon>Pezizomycotina</taxon>
        <taxon>Sordariomycetes</taxon>
        <taxon>Hypocreomycetidae</taxon>
        <taxon>Hypocreales</taxon>
        <taxon>Cordycipitaceae</taxon>
        <taxon>Cordyceps</taxon>
    </lineage>
</organism>
<evidence type="ECO:0000256" key="2">
    <source>
        <dbReference type="SAM" id="MobiDB-lite"/>
    </source>
</evidence>
<dbReference type="VEuPathDB" id="FungiDB:CCM_06722"/>
<dbReference type="VEuPathDB" id="FungiDB:A9K55_008183"/>
<reference evidence="4 5" key="1">
    <citation type="journal article" date="2017" name="BMC Genomics">
        <title>Chromosome level assembly and secondary metabolite potential of the parasitic fungus Cordyceps militaris.</title>
        <authorList>
            <person name="Kramer G.J."/>
            <person name="Nodwell J.R."/>
        </authorList>
    </citation>
    <scope>NUCLEOTIDE SEQUENCE [LARGE SCALE GENOMIC DNA]</scope>
    <source>
        <strain evidence="4 5">ATCC 34164</strain>
    </source>
</reference>
<sequence length="354" mass="39519">MAFLPPSSPLHRSQVRIDRSEYDRLLVVASKYDNLCHHLIRGGVDTDTIETLSKNHGPQDHETDSFDRVDNPDDGKPDSSPTSTIINYRGRPYSPGSPPYDGKEHAHLTPETDTESELFSESIMSNDQSSLQPNDSASVVATRLIYEKNARRTLLLSDLPPHTSRADVVAVVRGGAVVDIHFIFKENRAAVSFVHGRNAQKYYEYAQENGVYIRGSMISVTWSPRQFVLATYVSKQLRGGASRILVVRHYDRRITADSIRADLEHIHNLSVISVVFEGLNCYISINSITAASFARTCMMSRFPYRASRIEWAPDECMQSLAQLKPKTSGYASTSQPKPNVNRFSPLEVGGEGET</sequence>
<feature type="compositionally biased region" description="Basic and acidic residues" evidence="2">
    <location>
        <begin position="57"/>
        <end position="77"/>
    </location>
</feature>
<evidence type="ECO:0000256" key="1">
    <source>
        <dbReference type="PROSITE-ProRule" id="PRU00176"/>
    </source>
</evidence>
<feature type="compositionally biased region" description="Basic and acidic residues" evidence="2">
    <location>
        <begin position="101"/>
        <end position="110"/>
    </location>
</feature>
<dbReference type="Gene3D" id="3.30.70.330">
    <property type="match status" value="1"/>
</dbReference>
<dbReference type="InterPro" id="IPR012677">
    <property type="entry name" value="Nucleotide-bd_a/b_plait_sf"/>
</dbReference>
<dbReference type="EMBL" id="CP023324">
    <property type="protein sequence ID" value="ATY62037.1"/>
    <property type="molecule type" value="Genomic_DNA"/>
</dbReference>
<evidence type="ECO:0000313" key="5">
    <source>
        <dbReference type="Proteomes" id="UP000323067"/>
    </source>
</evidence>
<feature type="region of interest" description="Disordered" evidence="2">
    <location>
        <begin position="50"/>
        <end position="135"/>
    </location>
</feature>
<dbReference type="GO" id="GO:0003723">
    <property type="term" value="F:RNA binding"/>
    <property type="evidence" value="ECO:0007669"/>
    <property type="project" value="UniProtKB-UniRule"/>
</dbReference>
<dbReference type="SUPFAM" id="SSF54928">
    <property type="entry name" value="RNA-binding domain, RBD"/>
    <property type="match status" value="1"/>
</dbReference>
<dbReference type="Proteomes" id="UP000323067">
    <property type="component" value="Chromosome vii"/>
</dbReference>
<protein>
    <submittedName>
        <fullName evidence="4">RNA recognition motif containing</fullName>
    </submittedName>
</protein>
<keyword evidence="1" id="KW-0694">RNA-binding</keyword>
<feature type="compositionally biased region" description="Polar residues" evidence="2">
    <location>
        <begin position="119"/>
        <end position="135"/>
    </location>
</feature>
<feature type="region of interest" description="Disordered" evidence="2">
    <location>
        <begin position="327"/>
        <end position="354"/>
    </location>
</feature>
<proteinExistence type="predicted"/>
<evidence type="ECO:0000313" key="4">
    <source>
        <dbReference type="EMBL" id="ATY62037.1"/>
    </source>
</evidence>
<accession>A0A2H4SG14</accession>
<feature type="domain" description="RRM" evidence="3">
    <location>
        <begin position="152"/>
        <end position="225"/>
    </location>
</feature>
<dbReference type="InterPro" id="IPR035979">
    <property type="entry name" value="RBD_domain_sf"/>
</dbReference>
<gene>
    <name evidence="4" type="ORF">A9K55_008183</name>
</gene>
<name>A0A2H4SG14_CORMI</name>
<evidence type="ECO:0000259" key="3">
    <source>
        <dbReference type="PROSITE" id="PS50102"/>
    </source>
</evidence>
<dbReference type="CDD" id="cd12261">
    <property type="entry name" value="RRM1_3_MRN1"/>
    <property type="match status" value="1"/>
</dbReference>
<feature type="compositionally biased region" description="Polar residues" evidence="2">
    <location>
        <begin position="329"/>
        <end position="342"/>
    </location>
</feature>